<dbReference type="InterPro" id="IPR037883">
    <property type="entry name" value="Knr4/Smi1-like_sf"/>
</dbReference>
<dbReference type="Pfam" id="PF09346">
    <property type="entry name" value="SMI1_KNR4"/>
    <property type="match status" value="1"/>
</dbReference>
<dbReference type="AlphaFoldDB" id="A0A0B6RV11"/>
<organism evidence="3 4">
    <name type="scientific">Burkholderia plantarii</name>
    <dbReference type="NCBI Taxonomy" id="41899"/>
    <lineage>
        <taxon>Bacteria</taxon>
        <taxon>Pseudomonadati</taxon>
        <taxon>Pseudomonadota</taxon>
        <taxon>Betaproteobacteria</taxon>
        <taxon>Burkholderiales</taxon>
        <taxon>Burkholderiaceae</taxon>
        <taxon>Burkholderia</taxon>
    </lineage>
</organism>
<gene>
    <name evidence="3" type="ORF">BGL_1c14930</name>
</gene>
<feature type="region of interest" description="Disordered" evidence="1">
    <location>
        <begin position="1"/>
        <end position="28"/>
    </location>
</feature>
<name>A0A0B6RV11_BURPL</name>
<dbReference type="KEGG" id="bgp:BGL_1c14930"/>
<reference evidence="3 4" key="2">
    <citation type="journal article" date="2016" name="Appl. Microbiol. Biotechnol.">
        <title>Mutations improving production and secretion of extracellular lipase by Burkholderia glumae PG1.</title>
        <authorList>
            <person name="Knapp A."/>
            <person name="Voget S."/>
            <person name="Gao R."/>
            <person name="Zaburannyi N."/>
            <person name="Krysciak D."/>
            <person name="Breuer M."/>
            <person name="Hauer B."/>
            <person name="Streit W.R."/>
            <person name="Muller R."/>
            <person name="Daniel R."/>
            <person name="Jaeger K.E."/>
        </authorList>
    </citation>
    <scope>NUCLEOTIDE SEQUENCE [LARGE SCALE GENOMIC DNA]</scope>
    <source>
        <strain evidence="3 4">PG1</strain>
    </source>
</reference>
<dbReference type="Gene3D" id="3.40.1580.10">
    <property type="entry name" value="SMI1/KNR4-like"/>
    <property type="match status" value="1"/>
</dbReference>
<dbReference type="SUPFAM" id="SSF160631">
    <property type="entry name" value="SMI1/KNR4-like"/>
    <property type="match status" value="1"/>
</dbReference>
<dbReference type="Proteomes" id="UP000031838">
    <property type="component" value="Chromosome 1"/>
</dbReference>
<evidence type="ECO:0000313" key="4">
    <source>
        <dbReference type="Proteomes" id="UP000031838"/>
    </source>
</evidence>
<feature type="domain" description="Knr4/Smi1-like" evidence="2">
    <location>
        <begin position="24"/>
        <end position="158"/>
    </location>
</feature>
<evidence type="ECO:0000313" key="3">
    <source>
        <dbReference type="EMBL" id="AJK46009.1"/>
    </source>
</evidence>
<dbReference type="EMBL" id="CP002580">
    <property type="protein sequence ID" value="AJK46009.1"/>
    <property type="molecule type" value="Genomic_DNA"/>
</dbReference>
<reference evidence="4" key="1">
    <citation type="submission" date="2011-03" db="EMBL/GenBank/DDBJ databases">
        <authorList>
            <person name="Voget S."/>
            <person name="Streit W.R."/>
            <person name="Jaeger K.E."/>
            <person name="Daniel R."/>
        </authorList>
    </citation>
    <scope>NUCLEOTIDE SEQUENCE [LARGE SCALE GENOMIC DNA]</scope>
    <source>
        <strain evidence="4">PG1</strain>
    </source>
</reference>
<keyword evidence="4" id="KW-1185">Reference proteome</keyword>
<evidence type="ECO:0000259" key="2">
    <source>
        <dbReference type="SMART" id="SM00860"/>
    </source>
</evidence>
<sequence length="160" mass="17779">MKQNGLKLDKRTQRSLTSGADNPKPDAGQISKFESSIGYSFPDDYRKFLIDHNGGKPSPNGVSLPEIASLKGTVLSYLHGFNHGYSDYTLRGVWKKFSKELKKNYIPIGSDPAGNYFLMDLSESGNGGIYFWNRDVLEGDDESEIVKIAGSFSEFLNLLN</sequence>
<dbReference type="SMART" id="SM00860">
    <property type="entry name" value="SMI1_KNR4"/>
    <property type="match status" value="1"/>
</dbReference>
<dbReference type="InterPro" id="IPR018958">
    <property type="entry name" value="Knr4/Smi1-like_dom"/>
</dbReference>
<protein>
    <recommendedName>
        <fullName evidence="2">Knr4/Smi1-like domain-containing protein</fullName>
    </recommendedName>
</protein>
<proteinExistence type="predicted"/>
<accession>A0A0B6RV11</accession>
<dbReference type="HOGENOM" id="CLU_115772_4_0_4"/>
<evidence type="ECO:0000256" key="1">
    <source>
        <dbReference type="SAM" id="MobiDB-lite"/>
    </source>
</evidence>